<evidence type="ECO:0000256" key="4">
    <source>
        <dbReference type="ARBA" id="ARBA00023242"/>
    </source>
</evidence>
<evidence type="ECO:0000256" key="5">
    <source>
        <dbReference type="SAM" id="MobiDB-lite"/>
    </source>
</evidence>
<evidence type="ECO:0000259" key="6">
    <source>
        <dbReference type="PROSITE" id="PS51321"/>
    </source>
</evidence>
<protein>
    <submittedName>
        <fullName evidence="7">Transcription elongation factor TFIIS</fullName>
    </submittedName>
</protein>
<dbReference type="EMBL" id="JASJQH010001473">
    <property type="protein sequence ID" value="KAK9761258.1"/>
    <property type="molecule type" value="Genomic_DNA"/>
</dbReference>
<dbReference type="SMART" id="SM00510">
    <property type="entry name" value="TFS2M"/>
    <property type="match status" value="1"/>
</dbReference>
<organism evidence="7 8">
    <name type="scientific">Basidiobolus ranarum</name>
    <dbReference type="NCBI Taxonomy" id="34480"/>
    <lineage>
        <taxon>Eukaryota</taxon>
        <taxon>Fungi</taxon>
        <taxon>Fungi incertae sedis</taxon>
        <taxon>Zoopagomycota</taxon>
        <taxon>Entomophthoromycotina</taxon>
        <taxon>Basidiobolomycetes</taxon>
        <taxon>Basidiobolales</taxon>
        <taxon>Basidiobolaceae</taxon>
        <taxon>Basidiobolus</taxon>
    </lineage>
</organism>
<dbReference type="SUPFAM" id="SSF46942">
    <property type="entry name" value="Elongation factor TFIIS domain 2"/>
    <property type="match status" value="1"/>
</dbReference>
<gene>
    <name evidence="7" type="primary">tfs1_4</name>
    <name evidence="7" type="ORF">K7432_013966</name>
</gene>
<keyword evidence="4" id="KW-0539">Nucleus</keyword>
<proteinExistence type="predicted"/>
<feature type="compositionally biased region" description="Basic and acidic residues" evidence="5">
    <location>
        <begin position="99"/>
        <end position="112"/>
    </location>
</feature>
<dbReference type="InterPro" id="IPR003618">
    <property type="entry name" value="TFIIS_cen_dom"/>
</dbReference>
<dbReference type="Pfam" id="PF07500">
    <property type="entry name" value="TFIIS_M"/>
    <property type="match status" value="1"/>
</dbReference>
<dbReference type="PANTHER" id="PTHR11477:SF0">
    <property type="entry name" value="IP08861P-RELATED"/>
    <property type="match status" value="1"/>
</dbReference>
<dbReference type="GO" id="GO:0003746">
    <property type="term" value="F:translation elongation factor activity"/>
    <property type="evidence" value="ECO:0007669"/>
    <property type="project" value="UniProtKB-KW"/>
</dbReference>
<dbReference type="PANTHER" id="PTHR11477">
    <property type="entry name" value="TRANSCRIPTION FACTOR S-II ZINC FINGER DOMAIN-CONTAINING PROTEIN"/>
    <property type="match status" value="1"/>
</dbReference>
<accession>A0ABR2WIC4</accession>
<keyword evidence="3" id="KW-0862">Zinc</keyword>
<sequence>MSSSLDETREKGVHMIFEALKEDPAANEKQETQLLQKAVKIESEIFSEENEINHEYKSKIRSKVLNLKDPNNPDLRKSVILGDLSAKEFSELSGEDLASDERKKENEEMRKEGLKNTIGIDAMIPNSQPKMDLIDDGI</sequence>
<keyword evidence="1" id="KW-0479">Metal-binding</keyword>
<keyword evidence="2" id="KW-0863">Zinc-finger</keyword>
<evidence type="ECO:0000313" key="8">
    <source>
        <dbReference type="Proteomes" id="UP001479436"/>
    </source>
</evidence>
<dbReference type="Proteomes" id="UP001479436">
    <property type="component" value="Unassembled WGS sequence"/>
</dbReference>
<keyword evidence="8" id="KW-1185">Reference proteome</keyword>
<dbReference type="PROSITE" id="PS51321">
    <property type="entry name" value="TFIIS_CENTRAL"/>
    <property type="match status" value="1"/>
</dbReference>
<evidence type="ECO:0000256" key="3">
    <source>
        <dbReference type="ARBA" id="ARBA00022833"/>
    </source>
</evidence>
<evidence type="ECO:0000256" key="1">
    <source>
        <dbReference type="ARBA" id="ARBA00022723"/>
    </source>
</evidence>
<keyword evidence="7" id="KW-0648">Protein biosynthesis</keyword>
<dbReference type="Gene3D" id="1.10.472.30">
    <property type="entry name" value="Transcription elongation factor S-II, central domain"/>
    <property type="match status" value="1"/>
</dbReference>
<dbReference type="InterPro" id="IPR036575">
    <property type="entry name" value="TFIIS_cen_dom_sf"/>
</dbReference>
<reference evidence="7 8" key="1">
    <citation type="submission" date="2023-04" db="EMBL/GenBank/DDBJ databases">
        <title>Genome of Basidiobolus ranarum AG-B5.</title>
        <authorList>
            <person name="Stajich J.E."/>
            <person name="Carter-House D."/>
            <person name="Gryganskyi A."/>
        </authorList>
    </citation>
    <scope>NUCLEOTIDE SEQUENCE [LARGE SCALE GENOMIC DNA]</scope>
    <source>
        <strain evidence="7 8">AG-B5</strain>
    </source>
</reference>
<evidence type="ECO:0000313" key="7">
    <source>
        <dbReference type="EMBL" id="KAK9761258.1"/>
    </source>
</evidence>
<comment type="caution">
    <text evidence="7">The sequence shown here is derived from an EMBL/GenBank/DDBJ whole genome shotgun (WGS) entry which is preliminary data.</text>
</comment>
<evidence type="ECO:0000256" key="2">
    <source>
        <dbReference type="ARBA" id="ARBA00022771"/>
    </source>
</evidence>
<feature type="region of interest" description="Disordered" evidence="5">
    <location>
        <begin position="91"/>
        <end position="112"/>
    </location>
</feature>
<feature type="domain" description="TFIIS central" evidence="6">
    <location>
        <begin position="8"/>
        <end position="125"/>
    </location>
</feature>
<keyword evidence="7" id="KW-0251">Elongation factor</keyword>
<name>A0ABR2WIC4_9FUNG</name>